<evidence type="ECO:0000313" key="3">
    <source>
        <dbReference type="Proteomes" id="UP000248132"/>
    </source>
</evidence>
<protein>
    <submittedName>
        <fullName evidence="2">Uncharacterized protein</fullName>
    </submittedName>
</protein>
<reference evidence="2 3" key="1">
    <citation type="submission" date="2018-06" db="EMBL/GenBank/DDBJ databases">
        <title>Genomic Encyclopedia of Type Strains, Phase I: the one thousand microbial genomes (KMG-I) project.</title>
        <authorList>
            <person name="Kyrpides N."/>
        </authorList>
    </citation>
    <scope>NUCLEOTIDE SEQUENCE [LARGE SCALE GENOMIC DNA]</scope>
    <source>
        <strain evidence="2 3">DSM 19573</strain>
    </source>
</reference>
<comment type="caution">
    <text evidence="2">The sequence shown here is derived from an EMBL/GenBank/DDBJ whole genome shotgun (WGS) entry which is preliminary data.</text>
</comment>
<dbReference type="Proteomes" id="UP000248132">
    <property type="component" value="Unassembled WGS sequence"/>
</dbReference>
<dbReference type="EMBL" id="QKMR01000009">
    <property type="protein sequence ID" value="PYG87740.1"/>
    <property type="molecule type" value="Genomic_DNA"/>
</dbReference>
<feature type="transmembrane region" description="Helical" evidence="1">
    <location>
        <begin position="6"/>
        <end position="30"/>
    </location>
</feature>
<dbReference type="RefSeq" id="WP_278303153.1">
    <property type="nucleotide sequence ID" value="NZ_QKMR01000009.1"/>
</dbReference>
<evidence type="ECO:0000256" key="1">
    <source>
        <dbReference type="SAM" id="Phobius"/>
    </source>
</evidence>
<dbReference type="AlphaFoldDB" id="A0A318XKN0"/>
<keyword evidence="1" id="KW-1133">Transmembrane helix</keyword>
<accession>A0A318XKN0</accession>
<gene>
    <name evidence="2" type="ORF">LY28_01760</name>
</gene>
<evidence type="ECO:0000313" key="2">
    <source>
        <dbReference type="EMBL" id="PYG87740.1"/>
    </source>
</evidence>
<sequence>MAEKFIHGIIFYGSSILGSAIFEIEAYRFFQRFGTKLEVMLL</sequence>
<name>A0A318XKN0_9FIRM</name>
<proteinExistence type="predicted"/>
<keyword evidence="1" id="KW-0812">Transmembrane</keyword>
<keyword evidence="3" id="KW-1185">Reference proteome</keyword>
<organism evidence="2 3">
    <name type="scientific">Ruminiclostridium sufflavum DSM 19573</name>
    <dbReference type="NCBI Taxonomy" id="1121337"/>
    <lineage>
        <taxon>Bacteria</taxon>
        <taxon>Bacillati</taxon>
        <taxon>Bacillota</taxon>
        <taxon>Clostridia</taxon>
        <taxon>Eubacteriales</taxon>
        <taxon>Oscillospiraceae</taxon>
        <taxon>Ruminiclostridium</taxon>
    </lineage>
</organism>
<keyword evidence="1" id="KW-0472">Membrane</keyword>